<proteinExistence type="predicted"/>
<evidence type="ECO:0000256" key="5">
    <source>
        <dbReference type="ARBA" id="ARBA00022777"/>
    </source>
</evidence>
<keyword evidence="3" id="KW-0808">Transferase</keyword>
<name>A0A9W7GBG2_9STRA</name>
<dbReference type="CDD" id="cd04238">
    <property type="entry name" value="AAK_NAGK-like"/>
    <property type="match status" value="1"/>
</dbReference>
<dbReference type="InterPro" id="IPR004662">
    <property type="entry name" value="AcgluKinase_fam"/>
</dbReference>
<evidence type="ECO:0000313" key="10">
    <source>
        <dbReference type="Proteomes" id="UP001165065"/>
    </source>
</evidence>
<evidence type="ECO:0000256" key="6">
    <source>
        <dbReference type="ARBA" id="ARBA00022840"/>
    </source>
</evidence>
<keyword evidence="1" id="KW-0055">Arginine biosynthesis</keyword>
<dbReference type="AlphaFoldDB" id="A0A9W7GBG2"/>
<dbReference type="PIRSF" id="PIRSF000728">
    <property type="entry name" value="NAGK"/>
    <property type="match status" value="1"/>
</dbReference>
<keyword evidence="5" id="KW-0418">Kinase</keyword>
<keyword evidence="2" id="KW-0028">Amino-acid biosynthesis</keyword>
<evidence type="ECO:0000256" key="7">
    <source>
        <dbReference type="ARBA" id="ARBA00029440"/>
    </source>
</evidence>
<dbReference type="Gene3D" id="3.40.1160.10">
    <property type="entry name" value="Acetylglutamate kinase-like"/>
    <property type="match status" value="1"/>
</dbReference>
<protein>
    <recommendedName>
        <fullName evidence="8">Aspartate/glutamate/uridylate kinase domain-containing protein</fullName>
    </recommendedName>
</protein>
<dbReference type="PANTHER" id="PTHR23342">
    <property type="entry name" value="N-ACETYLGLUTAMATE SYNTHASE"/>
    <property type="match status" value="1"/>
</dbReference>
<dbReference type="OrthoDB" id="438291at2759"/>
<keyword evidence="4" id="KW-0547">Nucleotide-binding</keyword>
<evidence type="ECO:0000256" key="1">
    <source>
        <dbReference type="ARBA" id="ARBA00022571"/>
    </source>
</evidence>
<keyword evidence="10" id="KW-1185">Reference proteome</keyword>
<dbReference type="GO" id="GO:0003991">
    <property type="term" value="F:acetylglutamate kinase activity"/>
    <property type="evidence" value="ECO:0007669"/>
    <property type="project" value="TreeGrafter"/>
</dbReference>
<accession>A0A9W7GBG2</accession>
<organism evidence="9 10">
    <name type="scientific">Triparma columacea</name>
    <dbReference type="NCBI Taxonomy" id="722753"/>
    <lineage>
        <taxon>Eukaryota</taxon>
        <taxon>Sar</taxon>
        <taxon>Stramenopiles</taxon>
        <taxon>Ochrophyta</taxon>
        <taxon>Bolidophyceae</taxon>
        <taxon>Parmales</taxon>
        <taxon>Triparmaceae</taxon>
        <taxon>Triparma</taxon>
    </lineage>
</organism>
<feature type="domain" description="Aspartate/glutamate/uridylate kinase" evidence="8">
    <location>
        <begin position="9"/>
        <end position="226"/>
    </location>
</feature>
<dbReference type="PANTHER" id="PTHR23342:SF0">
    <property type="entry name" value="N-ACETYLGLUTAMATE SYNTHASE, MITOCHONDRIAL"/>
    <property type="match status" value="1"/>
</dbReference>
<dbReference type="GO" id="GO:0006526">
    <property type="term" value="P:L-arginine biosynthetic process"/>
    <property type="evidence" value="ECO:0007669"/>
    <property type="project" value="UniProtKB-KW"/>
</dbReference>
<evidence type="ECO:0000256" key="2">
    <source>
        <dbReference type="ARBA" id="ARBA00022605"/>
    </source>
</evidence>
<comment type="caution">
    <text evidence="9">The sequence shown here is derived from an EMBL/GenBank/DDBJ whole genome shotgun (WGS) entry which is preliminary data.</text>
</comment>
<evidence type="ECO:0000256" key="4">
    <source>
        <dbReference type="ARBA" id="ARBA00022741"/>
    </source>
</evidence>
<dbReference type="GO" id="GO:0005524">
    <property type="term" value="F:ATP binding"/>
    <property type="evidence" value="ECO:0007669"/>
    <property type="project" value="UniProtKB-KW"/>
</dbReference>
<evidence type="ECO:0000259" key="8">
    <source>
        <dbReference type="Pfam" id="PF00696"/>
    </source>
</evidence>
<evidence type="ECO:0000256" key="3">
    <source>
        <dbReference type="ARBA" id="ARBA00022679"/>
    </source>
</evidence>
<evidence type="ECO:0000313" key="9">
    <source>
        <dbReference type="EMBL" id="GMI39481.1"/>
    </source>
</evidence>
<dbReference type="GO" id="GO:0005737">
    <property type="term" value="C:cytoplasm"/>
    <property type="evidence" value="ECO:0007669"/>
    <property type="project" value="InterPro"/>
</dbReference>
<sequence>MTKPELSQLFCQDVVELSKEGFKICLIHGGGPMITSLLTSLSIPTTFDPLTGVRISSPEVVSIAEMALNSVGKTLSSSVSHSGVRGVSLSGRDGRMLKCVPKENGRLGNVGTVTTVDPTLINSILNTPKCVPIIAPIGQGEGEDGDTVYNVNADEAAGEVARVLGCELTVFLTDVEGVLDGDMKLIPSLDGRGIERLREEGVIKGGMIPKVKNALSAAGEGGKSVIADGRVEGALGNIIRRIYGDGEDGGGGTVITK</sequence>
<dbReference type="Proteomes" id="UP001165065">
    <property type="component" value="Unassembled WGS sequence"/>
</dbReference>
<comment type="pathway">
    <text evidence="7">Amino-acid biosynthesis.</text>
</comment>
<dbReference type="NCBIfam" id="TIGR00761">
    <property type="entry name" value="argB"/>
    <property type="match status" value="1"/>
</dbReference>
<keyword evidence="6" id="KW-0067">ATP-binding</keyword>
<dbReference type="EMBL" id="BRYA01000104">
    <property type="protein sequence ID" value="GMI39481.1"/>
    <property type="molecule type" value="Genomic_DNA"/>
</dbReference>
<dbReference type="InterPro" id="IPR001048">
    <property type="entry name" value="Asp/Glu/Uridylate_kinase"/>
</dbReference>
<reference evidence="10" key="1">
    <citation type="journal article" date="2023" name="Commun. Biol.">
        <title>Genome analysis of Parmales, the sister group of diatoms, reveals the evolutionary specialization of diatoms from phago-mixotrophs to photoautotrophs.</title>
        <authorList>
            <person name="Ban H."/>
            <person name="Sato S."/>
            <person name="Yoshikawa S."/>
            <person name="Yamada K."/>
            <person name="Nakamura Y."/>
            <person name="Ichinomiya M."/>
            <person name="Sato N."/>
            <person name="Blanc-Mathieu R."/>
            <person name="Endo H."/>
            <person name="Kuwata A."/>
            <person name="Ogata H."/>
        </authorList>
    </citation>
    <scope>NUCLEOTIDE SEQUENCE [LARGE SCALE GENOMIC DNA]</scope>
</reference>
<dbReference type="InterPro" id="IPR036393">
    <property type="entry name" value="AceGlu_kinase-like_sf"/>
</dbReference>
<gene>
    <name evidence="9" type="ORF">TrCOL_g12109</name>
</gene>
<dbReference type="SUPFAM" id="SSF53633">
    <property type="entry name" value="Carbamate kinase-like"/>
    <property type="match status" value="1"/>
</dbReference>
<dbReference type="Pfam" id="PF00696">
    <property type="entry name" value="AA_kinase"/>
    <property type="match status" value="1"/>
</dbReference>